<sequence>MHTLIHDSMYKHAVLADFVMFKCNYYVKSILDVLKVTNDEILVKLFCNRLPHQFSFNCLGSAFHPEPYSFGVKKYR</sequence>
<gene>
    <name evidence="1" type="ORF">TSAR_005413</name>
</gene>
<reference evidence="1 2" key="1">
    <citation type="journal article" date="2017" name="Curr. Biol.">
        <title>The Evolution of Venom by Co-option of Single-Copy Genes.</title>
        <authorList>
            <person name="Martinson E.O."/>
            <person name="Mrinalini"/>
            <person name="Kelkar Y.D."/>
            <person name="Chang C.H."/>
            <person name="Werren J.H."/>
        </authorList>
    </citation>
    <scope>NUCLEOTIDE SEQUENCE [LARGE SCALE GENOMIC DNA]</scope>
    <source>
        <strain evidence="1 2">Alberta</strain>
        <tissue evidence="1">Whole body</tissue>
    </source>
</reference>
<accession>A0A232EDU4</accession>
<comment type="caution">
    <text evidence="1">The sequence shown here is derived from an EMBL/GenBank/DDBJ whole genome shotgun (WGS) entry which is preliminary data.</text>
</comment>
<evidence type="ECO:0000313" key="2">
    <source>
        <dbReference type="Proteomes" id="UP000215335"/>
    </source>
</evidence>
<evidence type="ECO:0000313" key="1">
    <source>
        <dbReference type="EMBL" id="OXU16513.1"/>
    </source>
</evidence>
<protein>
    <submittedName>
        <fullName evidence="1">Uncharacterized protein</fullName>
    </submittedName>
</protein>
<dbReference type="Proteomes" id="UP000215335">
    <property type="component" value="Unassembled WGS sequence"/>
</dbReference>
<dbReference type="AlphaFoldDB" id="A0A232EDU4"/>
<name>A0A232EDU4_9HYME</name>
<proteinExistence type="predicted"/>
<keyword evidence="2" id="KW-1185">Reference proteome</keyword>
<organism evidence="1 2">
    <name type="scientific">Trichomalopsis sarcophagae</name>
    <dbReference type="NCBI Taxonomy" id="543379"/>
    <lineage>
        <taxon>Eukaryota</taxon>
        <taxon>Metazoa</taxon>
        <taxon>Ecdysozoa</taxon>
        <taxon>Arthropoda</taxon>
        <taxon>Hexapoda</taxon>
        <taxon>Insecta</taxon>
        <taxon>Pterygota</taxon>
        <taxon>Neoptera</taxon>
        <taxon>Endopterygota</taxon>
        <taxon>Hymenoptera</taxon>
        <taxon>Apocrita</taxon>
        <taxon>Proctotrupomorpha</taxon>
        <taxon>Chalcidoidea</taxon>
        <taxon>Pteromalidae</taxon>
        <taxon>Pteromalinae</taxon>
        <taxon>Trichomalopsis</taxon>
    </lineage>
</organism>
<dbReference type="EMBL" id="NNAY01005940">
    <property type="protein sequence ID" value="OXU16513.1"/>
    <property type="molecule type" value="Genomic_DNA"/>
</dbReference>